<evidence type="ECO:0000313" key="9">
    <source>
        <dbReference type="Proteomes" id="UP001153636"/>
    </source>
</evidence>
<sequence>MFTAKVIFLAFVAVCYGAPNAKFSSKGLKIYPGDEVKIEDYPYVASIQYCSRTYHICHHICGGVIINKNWVLSSTGCIFEGYKVIVGDLPGSEPVTVDIEAKYRYPNSTDEYGPNDVALFKLAKELIFNEKVQPAKLPTQGQEFSGTAVVTGYGTSYEANQNILRAVPNVTLISNDDCNEAIKQLTLDEDVSLHDSNICTLKEASTTCQGDVGGPLSQDGTVIGMVTWSGPNDLALFKLAEDLTFNHKVQPAKLPTQGQEFSGTADWVGYATSFLPNQNFLNGGINDTLISNDDCKKAIKSFVLNVDGTLYDSNICTLSKAATTSLGDVGGPLSQNGTVIGTVSWYISPTSLEGGPNVFTKLSNFIDWIEKTIAENN</sequence>
<dbReference type="InterPro" id="IPR009003">
    <property type="entry name" value="Peptidase_S1_PA"/>
</dbReference>
<dbReference type="Proteomes" id="UP001153636">
    <property type="component" value="Chromosome 10"/>
</dbReference>
<dbReference type="PANTHER" id="PTHR24276:SF95">
    <property type="entry name" value="PEPTIDASE S1 DOMAIN-CONTAINING PROTEIN"/>
    <property type="match status" value="1"/>
</dbReference>
<dbReference type="GO" id="GO:0004252">
    <property type="term" value="F:serine-type endopeptidase activity"/>
    <property type="evidence" value="ECO:0007669"/>
    <property type="project" value="InterPro"/>
</dbReference>
<comment type="similarity">
    <text evidence="1">Belongs to the peptidase S1 family.</text>
</comment>
<evidence type="ECO:0000256" key="1">
    <source>
        <dbReference type="ARBA" id="ARBA00007664"/>
    </source>
</evidence>
<dbReference type="Gene3D" id="2.40.10.10">
    <property type="entry name" value="Trypsin-like serine proteases"/>
    <property type="match status" value="2"/>
</dbReference>
<dbReference type="PANTHER" id="PTHR24276">
    <property type="entry name" value="POLYSERASE-RELATED"/>
    <property type="match status" value="1"/>
</dbReference>
<feature type="signal peptide" evidence="6">
    <location>
        <begin position="1"/>
        <end position="17"/>
    </location>
</feature>
<keyword evidence="2" id="KW-0645">Protease</keyword>
<keyword evidence="3" id="KW-0378">Hydrolase</keyword>
<name>A0A9P0CK79_9CUCU</name>
<feature type="chain" id="PRO_5040291077" description="Peptidase S1 domain-containing protein" evidence="6">
    <location>
        <begin position="18"/>
        <end position="377"/>
    </location>
</feature>
<organism evidence="8 9">
    <name type="scientific">Psylliodes chrysocephalus</name>
    <dbReference type="NCBI Taxonomy" id="3402493"/>
    <lineage>
        <taxon>Eukaryota</taxon>
        <taxon>Metazoa</taxon>
        <taxon>Ecdysozoa</taxon>
        <taxon>Arthropoda</taxon>
        <taxon>Hexapoda</taxon>
        <taxon>Insecta</taxon>
        <taxon>Pterygota</taxon>
        <taxon>Neoptera</taxon>
        <taxon>Endopterygota</taxon>
        <taxon>Coleoptera</taxon>
        <taxon>Polyphaga</taxon>
        <taxon>Cucujiformia</taxon>
        <taxon>Chrysomeloidea</taxon>
        <taxon>Chrysomelidae</taxon>
        <taxon>Galerucinae</taxon>
        <taxon>Alticini</taxon>
        <taxon>Psylliodes</taxon>
    </lineage>
</organism>
<dbReference type="EMBL" id="OV651822">
    <property type="protein sequence ID" value="CAH1100142.1"/>
    <property type="molecule type" value="Genomic_DNA"/>
</dbReference>
<dbReference type="SUPFAM" id="SSF50494">
    <property type="entry name" value="Trypsin-like serine proteases"/>
    <property type="match status" value="2"/>
</dbReference>
<reference evidence="8" key="1">
    <citation type="submission" date="2022-01" db="EMBL/GenBank/DDBJ databases">
        <authorList>
            <person name="King R."/>
        </authorList>
    </citation>
    <scope>NUCLEOTIDE SEQUENCE</scope>
</reference>
<dbReference type="OrthoDB" id="10061449at2759"/>
<evidence type="ECO:0000256" key="3">
    <source>
        <dbReference type="ARBA" id="ARBA00022801"/>
    </source>
</evidence>
<dbReference type="PROSITE" id="PS50240">
    <property type="entry name" value="TRYPSIN_DOM"/>
    <property type="match status" value="1"/>
</dbReference>
<dbReference type="Pfam" id="PF00089">
    <property type="entry name" value="Trypsin"/>
    <property type="match status" value="2"/>
</dbReference>
<evidence type="ECO:0000256" key="5">
    <source>
        <dbReference type="ARBA" id="ARBA00023157"/>
    </source>
</evidence>
<keyword evidence="4" id="KW-0720">Serine protease</keyword>
<feature type="domain" description="Peptidase S1" evidence="7">
    <location>
        <begin position="30"/>
        <end position="374"/>
    </location>
</feature>
<dbReference type="InterPro" id="IPR043504">
    <property type="entry name" value="Peptidase_S1_PA_chymotrypsin"/>
</dbReference>
<evidence type="ECO:0000256" key="2">
    <source>
        <dbReference type="ARBA" id="ARBA00022670"/>
    </source>
</evidence>
<proteinExistence type="inferred from homology"/>
<evidence type="ECO:0000313" key="8">
    <source>
        <dbReference type="EMBL" id="CAH1100142.1"/>
    </source>
</evidence>
<evidence type="ECO:0000256" key="6">
    <source>
        <dbReference type="SAM" id="SignalP"/>
    </source>
</evidence>
<evidence type="ECO:0000259" key="7">
    <source>
        <dbReference type="PROSITE" id="PS50240"/>
    </source>
</evidence>
<dbReference type="GO" id="GO:0006508">
    <property type="term" value="P:proteolysis"/>
    <property type="evidence" value="ECO:0007669"/>
    <property type="project" value="UniProtKB-KW"/>
</dbReference>
<accession>A0A9P0CK79</accession>
<gene>
    <name evidence="8" type="ORF">PSYICH_LOCUS1767</name>
</gene>
<dbReference type="InterPro" id="IPR001254">
    <property type="entry name" value="Trypsin_dom"/>
</dbReference>
<dbReference type="PRINTS" id="PR00722">
    <property type="entry name" value="CHYMOTRYPSIN"/>
</dbReference>
<keyword evidence="5" id="KW-1015">Disulfide bond</keyword>
<dbReference type="AlphaFoldDB" id="A0A9P0CK79"/>
<keyword evidence="9" id="KW-1185">Reference proteome</keyword>
<dbReference type="SMART" id="SM00020">
    <property type="entry name" value="Tryp_SPc"/>
    <property type="match status" value="1"/>
</dbReference>
<evidence type="ECO:0000256" key="4">
    <source>
        <dbReference type="ARBA" id="ARBA00022825"/>
    </source>
</evidence>
<dbReference type="CDD" id="cd00190">
    <property type="entry name" value="Tryp_SPc"/>
    <property type="match status" value="1"/>
</dbReference>
<keyword evidence="6" id="KW-0732">Signal</keyword>
<protein>
    <recommendedName>
        <fullName evidence="7">Peptidase S1 domain-containing protein</fullName>
    </recommendedName>
</protein>
<dbReference type="InterPro" id="IPR001314">
    <property type="entry name" value="Peptidase_S1A"/>
</dbReference>
<dbReference type="InterPro" id="IPR050430">
    <property type="entry name" value="Peptidase_S1"/>
</dbReference>